<evidence type="ECO:0008006" key="4">
    <source>
        <dbReference type="Google" id="ProtNLM"/>
    </source>
</evidence>
<protein>
    <recommendedName>
        <fullName evidence="4">Tetratricopeptide repeat protein</fullName>
    </recommendedName>
</protein>
<comment type="caution">
    <text evidence="2">The sequence shown here is derived from an EMBL/GenBank/DDBJ whole genome shotgun (WGS) entry which is preliminary data.</text>
</comment>
<dbReference type="AlphaFoldDB" id="A0A2N7PJD0"/>
<dbReference type="PROSITE" id="PS50005">
    <property type="entry name" value="TPR"/>
    <property type="match status" value="1"/>
</dbReference>
<feature type="repeat" description="TPR" evidence="1">
    <location>
        <begin position="355"/>
        <end position="388"/>
    </location>
</feature>
<dbReference type="SUPFAM" id="SSF48452">
    <property type="entry name" value="TPR-like"/>
    <property type="match status" value="1"/>
</dbReference>
<organism evidence="2 3">
    <name type="scientific">Caldimicrobium thiodismutans</name>
    <dbReference type="NCBI Taxonomy" id="1653476"/>
    <lineage>
        <taxon>Bacteria</taxon>
        <taxon>Pseudomonadati</taxon>
        <taxon>Thermodesulfobacteriota</taxon>
        <taxon>Thermodesulfobacteria</taxon>
        <taxon>Thermodesulfobacteriales</taxon>
        <taxon>Thermodesulfobacteriaceae</taxon>
        <taxon>Caldimicrobium</taxon>
    </lineage>
</organism>
<dbReference type="Pfam" id="PF13181">
    <property type="entry name" value="TPR_8"/>
    <property type="match status" value="1"/>
</dbReference>
<evidence type="ECO:0000313" key="2">
    <source>
        <dbReference type="EMBL" id="PMP62735.1"/>
    </source>
</evidence>
<dbReference type="InterPro" id="IPR019734">
    <property type="entry name" value="TPR_rpt"/>
</dbReference>
<dbReference type="Gene3D" id="1.25.40.10">
    <property type="entry name" value="Tetratricopeptide repeat domain"/>
    <property type="match status" value="1"/>
</dbReference>
<dbReference type="EMBL" id="PNIE01000055">
    <property type="protein sequence ID" value="PMP62735.1"/>
    <property type="molecule type" value="Genomic_DNA"/>
</dbReference>
<proteinExistence type="predicted"/>
<name>A0A2N7PJD0_9BACT</name>
<reference evidence="2 3" key="1">
    <citation type="submission" date="2018-01" db="EMBL/GenBank/DDBJ databases">
        <title>Metagenomic assembled genomes from two thermal pools in the Uzon Caldera, Kamchatka, Russia.</title>
        <authorList>
            <person name="Wilkins L."/>
            <person name="Ettinger C."/>
        </authorList>
    </citation>
    <scope>NUCLEOTIDE SEQUENCE [LARGE SCALE GENOMIC DNA]</scope>
    <source>
        <strain evidence="2">ZAV-15</strain>
    </source>
</reference>
<dbReference type="SMART" id="SM00028">
    <property type="entry name" value="TPR"/>
    <property type="match status" value="2"/>
</dbReference>
<sequence length="501" mass="58983">MFFQLPPETEKIFPLLKNYLEKKYGLTFSEEVKPFSISTEGLLSKEKDKILGIIFLERFLLENIEGGFFSSNLLRALATLETVPGYAFSFQGKTFPKYPFFRLNSNLYFYPLFFGKISELFVDLWRKNKSFLALYCELSQDFSNLENLKRELNLQRKLGFSRLNRRAKERLKDIFELQRRGELSRWYRALSNKKIFLVSEKSLPESLTSLIRPNLYFEGALNFYLLPEKKFEDLIKSLKNSENFVGIVKTSLLKEEPFKGLDPFLLGYATLEHAKRAGKGVHLLDGFTLHVLADLLYEWEDLKASLKIYQRAKPYTLQPIELALSEASIYYALKDLPRAKKVLREKLCGCLKEDPRIHYNLGIIYLEEGDKKNAEFHFYKAYLLNEDEPLYRKTLLQFLWNEERYDEMEEILSKVKEQTIDDKIFLGKLSFLKGDYSKALTYLQEILSSSEKDGIALYFLSWLYLYFKKDKEASQIFLKEAKKLLSQEDFDKLMERFGLPQ</sequence>
<dbReference type="Proteomes" id="UP000235731">
    <property type="component" value="Unassembled WGS sequence"/>
</dbReference>
<accession>A0A2N7PJD0</accession>
<evidence type="ECO:0000313" key="3">
    <source>
        <dbReference type="Proteomes" id="UP000235731"/>
    </source>
</evidence>
<dbReference type="InterPro" id="IPR011990">
    <property type="entry name" value="TPR-like_helical_dom_sf"/>
</dbReference>
<keyword evidence="1" id="KW-0802">TPR repeat</keyword>
<evidence type="ECO:0000256" key="1">
    <source>
        <dbReference type="PROSITE-ProRule" id="PRU00339"/>
    </source>
</evidence>
<gene>
    <name evidence="2" type="ORF">C0197_04005</name>
</gene>